<dbReference type="PANTHER" id="PTHR10279:SF11">
    <property type="entry name" value="ORNITHINE DECARBOXYLASE ANTIZYME 2"/>
    <property type="match status" value="1"/>
</dbReference>
<evidence type="ECO:0000256" key="2">
    <source>
        <dbReference type="ARBA" id="ARBA00011836"/>
    </source>
</evidence>
<dbReference type="GeneID" id="109046406"/>
<dbReference type="FunFam" id="3.40.630.60:FF:000001">
    <property type="entry name" value="Ornithine decarboxylase antizyme 1"/>
    <property type="match status" value="1"/>
</dbReference>
<dbReference type="GO" id="GO:0008073">
    <property type="term" value="F:ornithine decarboxylase inhibitor activity"/>
    <property type="evidence" value="ECO:0007669"/>
    <property type="project" value="InterPro"/>
</dbReference>
<proteinExistence type="inferred from homology"/>
<dbReference type="Proteomes" id="UP001155660">
    <property type="component" value="Chromosome B21"/>
</dbReference>
<dbReference type="GO" id="GO:0075523">
    <property type="term" value="P:viral translational frameshifting"/>
    <property type="evidence" value="ECO:0007669"/>
    <property type="project" value="UniProtKB-KW"/>
</dbReference>
<evidence type="ECO:0000313" key="5">
    <source>
        <dbReference type="RefSeq" id="XP_018919703.2"/>
    </source>
</evidence>
<dbReference type="Pfam" id="PF02100">
    <property type="entry name" value="ODC_AZ"/>
    <property type="match status" value="1"/>
</dbReference>
<evidence type="ECO:0000256" key="4">
    <source>
        <dbReference type="SAM" id="MobiDB-lite"/>
    </source>
</evidence>
<comment type="subunit">
    <text evidence="2">Interacts with ODC1 and thereby sterically blocks ODC homodimerization.</text>
</comment>
<protein>
    <submittedName>
        <fullName evidence="5">Ornithine decarboxylase antizyme 2-like</fullName>
    </submittedName>
</protein>
<organism evidence="5">
    <name type="scientific">Cyprinus carpio</name>
    <name type="common">Common carp</name>
    <dbReference type="NCBI Taxonomy" id="7962"/>
    <lineage>
        <taxon>Eukaryota</taxon>
        <taxon>Metazoa</taxon>
        <taxon>Chordata</taxon>
        <taxon>Craniata</taxon>
        <taxon>Vertebrata</taxon>
        <taxon>Euteleostomi</taxon>
        <taxon>Actinopterygii</taxon>
        <taxon>Neopterygii</taxon>
        <taxon>Teleostei</taxon>
        <taxon>Ostariophysi</taxon>
        <taxon>Cypriniformes</taxon>
        <taxon>Cyprinidae</taxon>
        <taxon>Cyprininae</taxon>
        <taxon>Cyprinus</taxon>
    </lineage>
</organism>
<dbReference type="GO" id="GO:0005634">
    <property type="term" value="C:nucleus"/>
    <property type="evidence" value="ECO:0007669"/>
    <property type="project" value="TreeGrafter"/>
</dbReference>
<dbReference type="PANTHER" id="PTHR10279">
    <property type="entry name" value="ORNITHINE DECARBOXYLASE ANTIZYME"/>
    <property type="match status" value="1"/>
</dbReference>
<sequence>MVKSNLQRILNSHCFAREKEGNKPCETSSTMEALSNSLNDMMGSPSLCCSSTTGPGPLWCSDVPHPPLKIPGGRGNGARDHASTAAPPPHKLHSDRKLTVTEEPAGAGRPRILHFQSRPTVSRAIKWEAVLRGPALFVELPCEPFPEGSKESFVSLLEFAEEHLKVDSVFVCFYKNRDDRVKLVRTFSFLGFQIVKPGHALVPARPDVLFMAYNFDRDSSEED</sequence>
<gene>
    <name evidence="5" type="primary">LOC109046406</name>
</gene>
<keyword evidence="3" id="KW-0688">Ribosomal frameshifting</keyword>
<dbReference type="PROSITE" id="PS01337">
    <property type="entry name" value="ODC_AZ"/>
    <property type="match status" value="1"/>
</dbReference>
<name>A0A9Q9UXC1_CYPCA</name>
<evidence type="ECO:0000256" key="1">
    <source>
        <dbReference type="ARBA" id="ARBA00008796"/>
    </source>
</evidence>
<dbReference type="KEGG" id="ccar:109046406"/>
<dbReference type="GO" id="GO:0045732">
    <property type="term" value="P:positive regulation of protein catabolic process"/>
    <property type="evidence" value="ECO:0007669"/>
    <property type="project" value="TreeGrafter"/>
</dbReference>
<feature type="region of interest" description="Disordered" evidence="4">
    <location>
        <begin position="72"/>
        <end position="94"/>
    </location>
</feature>
<dbReference type="OrthoDB" id="5959761at2759"/>
<dbReference type="GO" id="GO:0005737">
    <property type="term" value="C:cytoplasm"/>
    <property type="evidence" value="ECO:0007669"/>
    <property type="project" value="TreeGrafter"/>
</dbReference>
<reference evidence="5" key="1">
    <citation type="submission" date="2025-08" db="UniProtKB">
        <authorList>
            <consortium name="RefSeq"/>
        </authorList>
    </citation>
    <scope>IDENTIFICATION</scope>
    <source>
        <tissue evidence="5">Muscle</tissue>
    </source>
</reference>
<comment type="similarity">
    <text evidence="1">Belongs to the ODC antizyme family.</text>
</comment>
<evidence type="ECO:0000256" key="3">
    <source>
        <dbReference type="ARBA" id="ARBA00022758"/>
    </source>
</evidence>
<dbReference type="AlphaFoldDB" id="A0A9Q9UXC1"/>
<dbReference type="InterPro" id="IPR002993">
    <property type="entry name" value="ODC_AZ"/>
</dbReference>
<accession>A0A9Q9UXC1</accession>
<dbReference type="RefSeq" id="XP_018919703.2">
    <property type="nucleotide sequence ID" value="XM_019064158.2"/>
</dbReference>